<evidence type="ECO:0000313" key="3">
    <source>
        <dbReference type="Proteomes" id="UP001174909"/>
    </source>
</evidence>
<organism evidence="2 3">
    <name type="scientific">Geodia barretti</name>
    <name type="common">Barrett's horny sponge</name>
    <dbReference type="NCBI Taxonomy" id="519541"/>
    <lineage>
        <taxon>Eukaryota</taxon>
        <taxon>Metazoa</taxon>
        <taxon>Porifera</taxon>
        <taxon>Demospongiae</taxon>
        <taxon>Heteroscleromorpha</taxon>
        <taxon>Tetractinellida</taxon>
        <taxon>Astrophorina</taxon>
        <taxon>Geodiidae</taxon>
        <taxon>Geodia</taxon>
    </lineage>
</organism>
<dbReference type="GO" id="GO:0043420">
    <property type="term" value="P:anthranilate metabolic process"/>
    <property type="evidence" value="ECO:0007669"/>
    <property type="project" value="TreeGrafter"/>
</dbReference>
<dbReference type="Proteomes" id="UP001174909">
    <property type="component" value="Unassembled WGS sequence"/>
</dbReference>
<name>A0AA35TFC7_GEOBA</name>
<dbReference type="PANTHER" id="PTHR14084">
    <property type="entry name" value="KYNURENINASE"/>
    <property type="match status" value="1"/>
</dbReference>
<dbReference type="EMBL" id="CASHTH010003510">
    <property type="protein sequence ID" value="CAI8045906.1"/>
    <property type="molecule type" value="Genomic_DNA"/>
</dbReference>
<gene>
    <name evidence="2" type="ORF">GBAR_LOCUS25379</name>
</gene>
<evidence type="ECO:0000256" key="1">
    <source>
        <dbReference type="ARBA" id="ARBA00022898"/>
    </source>
</evidence>
<dbReference type="Gene3D" id="3.40.640.10">
    <property type="entry name" value="Type I PLP-dependent aspartate aminotransferase-like (Major domain)"/>
    <property type="match status" value="1"/>
</dbReference>
<dbReference type="GO" id="GO:0005737">
    <property type="term" value="C:cytoplasm"/>
    <property type="evidence" value="ECO:0007669"/>
    <property type="project" value="InterPro"/>
</dbReference>
<dbReference type="InterPro" id="IPR015421">
    <property type="entry name" value="PyrdxlP-dep_Trfase_major"/>
</dbReference>
<dbReference type="GO" id="GO:0009435">
    <property type="term" value="P:NAD+ biosynthetic process"/>
    <property type="evidence" value="ECO:0007669"/>
    <property type="project" value="InterPro"/>
</dbReference>
<dbReference type="SUPFAM" id="SSF53383">
    <property type="entry name" value="PLP-dependent transferases"/>
    <property type="match status" value="1"/>
</dbReference>
<dbReference type="InterPro" id="IPR010111">
    <property type="entry name" value="Kynureninase"/>
</dbReference>
<proteinExistence type="predicted"/>
<keyword evidence="1" id="KW-0663">Pyridoxal phosphate</keyword>
<dbReference type="GO" id="GO:0030170">
    <property type="term" value="F:pyridoxal phosphate binding"/>
    <property type="evidence" value="ECO:0007669"/>
    <property type="project" value="InterPro"/>
</dbReference>
<dbReference type="GO" id="GO:0019441">
    <property type="term" value="P:L-tryptophan catabolic process to kynurenine"/>
    <property type="evidence" value="ECO:0007669"/>
    <property type="project" value="TreeGrafter"/>
</dbReference>
<sequence length="128" mass="14190">MGPNAWMPIEDSVIPGFAKLVGAKDTEVTAMNSLTVNLHLGLVPFYKPTPDRYKILMEENPFPSDLYAVQSQVRWHGYEPDSSIIFVKAEKPGGIWRDEDVVNLIDEVGDSVALVLLSGKSRWSSSVL</sequence>
<dbReference type="AlphaFoldDB" id="A0AA35TFC7"/>
<protein>
    <submittedName>
        <fullName evidence="2">Kynureninase</fullName>
    </submittedName>
</protein>
<dbReference type="PANTHER" id="PTHR14084:SF0">
    <property type="entry name" value="KYNURENINASE"/>
    <property type="match status" value="1"/>
</dbReference>
<dbReference type="InterPro" id="IPR015424">
    <property type="entry name" value="PyrdxlP-dep_Trfase"/>
</dbReference>
<accession>A0AA35TFC7</accession>
<comment type="caution">
    <text evidence="2">The sequence shown here is derived from an EMBL/GenBank/DDBJ whole genome shotgun (WGS) entry which is preliminary data.</text>
</comment>
<keyword evidence="3" id="KW-1185">Reference proteome</keyword>
<reference evidence="2" key="1">
    <citation type="submission" date="2023-03" db="EMBL/GenBank/DDBJ databases">
        <authorList>
            <person name="Steffen K."/>
            <person name="Cardenas P."/>
        </authorList>
    </citation>
    <scope>NUCLEOTIDE SEQUENCE</scope>
</reference>
<evidence type="ECO:0000313" key="2">
    <source>
        <dbReference type="EMBL" id="CAI8045906.1"/>
    </source>
</evidence>
<dbReference type="GO" id="GO:0030429">
    <property type="term" value="F:kynureninase activity"/>
    <property type="evidence" value="ECO:0007669"/>
    <property type="project" value="InterPro"/>
</dbReference>